<gene>
    <name evidence="1" type="ORF">Vadar_000712</name>
</gene>
<organism evidence="1 2">
    <name type="scientific">Vaccinium darrowii</name>
    <dbReference type="NCBI Taxonomy" id="229202"/>
    <lineage>
        <taxon>Eukaryota</taxon>
        <taxon>Viridiplantae</taxon>
        <taxon>Streptophyta</taxon>
        <taxon>Embryophyta</taxon>
        <taxon>Tracheophyta</taxon>
        <taxon>Spermatophyta</taxon>
        <taxon>Magnoliopsida</taxon>
        <taxon>eudicotyledons</taxon>
        <taxon>Gunneridae</taxon>
        <taxon>Pentapetalae</taxon>
        <taxon>asterids</taxon>
        <taxon>Ericales</taxon>
        <taxon>Ericaceae</taxon>
        <taxon>Vaccinioideae</taxon>
        <taxon>Vaccinieae</taxon>
        <taxon>Vaccinium</taxon>
    </lineage>
</organism>
<name>A0ACB7X762_9ERIC</name>
<comment type="caution">
    <text evidence="1">The sequence shown here is derived from an EMBL/GenBank/DDBJ whole genome shotgun (WGS) entry which is preliminary data.</text>
</comment>
<evidence type="ECO:0000313" key="1">
    <source>
        <dbReference type="EMBL" id="KAH7836393.1"/>
    </source>
</evidence>
<protein>
    <submittedName>
        <fullName evidence="1">Uncharacterized protein</fullName>
    </submittedName>
</protein>
<evidence type="ECO:0000313" key="2">
    <source>
        <dbReference type="Proteomes" id="UP000828048"/>
    </source>
</evidence>
<dbReference type="EMBL" id="CM037156">
    <property type="protein sequence ID" value="KAH7836393.1"/>
    <property type="molecule type" value="Genomic_DNA"/>
</dbReference>
<proteinExistence type="predicted"/>
<dbReference type="Proteomes" id="UP000828048">
    <property type="component" value="Chromosome 6"/>
</dbReference>
<sequence length="736" mass="81066">MSHETKILCSIFLLLLQFQFQFQFCTPTDIINTTQSLKDGDLLISGNQNFALGFFTPGKSTNRYLGIWFNKVSGQAIVWVANRGDPINDTSGSLSFDSTGNLVITGPDQNNPVWFTNVSNLTLAKNSSAQLLDTGNLVLLDSNKVVVWQSFDYPTDTVLPYLRFGVDRKSGLNRFVTSWKSRDDPGLGEYSFKIDLNGSPQGFLYKGSDVLWRAGPWMGRGWSGIPNMTPNDILNISYVENQDEVTFSYSIRNTSSFSYLVLNESGTIEGLAWNDNEHHWLLFHLAPKDPCDNYNFCGPNGNCDPINAGMGHFDCSCLPGFEPKSASDWNLRYGSGGCVRKQGGHVCGNGEGFVKVARAKVPNTWMARVNKSILALKGCEVECLRNCTCNGYASADVSHGDDGGGCVMWFGDLIDTRVFPSGGQDFYVRVDAVELEQYLKSQHSHGNKGKVAAIAASVTAALLLTFCLFCWFVVKKRKETREEQNLLFSPYNTTSLEASSMGKHFDGSGTNAELPYFDLSIIVSATDNFSLANKLGEDFGMARIFGGDQIEANTNRVVGTYGYMSPEYAMEGQFSIKSDVFSFGVLLLEIISGRKNSSYYKDNSVNLIGHPAFIFKGADSRPETSSSASLGAVSVNDVTMSAIRGIWQPSTSPRGCRLHRRAEDHLETSARPSSNSIAEVTLQEGRNEVWTVIRGPRAKDASRRKRRRQDVALEASGGPRDGPRDTRDLLSVQTNK</sequence>
<accession>A0ACB7X762</accession>
<keyword evidence="2" id="KW-1185">Reference proteome</keyword>
<reference evidence="1 2" key="1">
    <citation type="journal article" date="2021" name="Hortic Res">
        <title>High-quality reference genome and annotation aids understanding of berry development for evergreen blueberry (Vaccinium darrowii).</title>
        <authorList>
            <person name="Yu J."/>
            <person name="Hulse-Kemp A.M."/>
            <person name="Babiker E."/>
            <person name="Staton M."/>
        </authorList>
    </citation>
    <scope>NUCLEOTIDE SEQUENCE [LARGE SCALE GENOMIC DNA]</scope>
    <source>
        <strain evidence="2">cv. NJ 8807/NJ 8810</strain>
        <tissue evidence="1">Young leaf</tissue>
    </source>
</reference>